<proteinExistence type="predicted"/>
<sequence length="330" mass="37487">MMGMSKTKSDLTFRQPMLLVVRLYTVSLFLCEEKASGVADGFCPAVGLYTVSLFLCEEKASGVAGGNDIWDKLKLTYEGEPIVVEVQDKDERIESVGETEEAKTHDQEESGEEASQVDILPHEEEDVKEEPQIEGEPHTFLKENLPEEVSVKEAFDEEEVEGKAHKFQLNIDFIQTSISLKHRLHSKHQLQLNIDFIQTSISLKHQFRFNIDFNPTTISPKISISLLHGLHRLLLYINVSKCLWQPLKVQIYLDLYLHQVSVRQKKKCKTRLPGFSLASSCRAESTGRDNFLLFWSSDACQGGRRVSTTIRVVVASLGDVFLWRCIDPSR</sequence>
<dbReference type="AlphaFoldDB" id="A0A843TSB8"/>
<name>A0A843TSB8_COLES</name>
<dbReference type="EMBL" id="NMUH01000188">
    <property type="protein sequence ID" value="MQL74031.1"/>
    <property type="molecule type" value="Genomic_DNA"/>
</dbReference>
<organism evidence="2 3">
    <name type="scientific">Colocasia esculenta</name>
    <name type="common">Wild taro</name>
    <name type="synonym">Arum esculentum</name>
    <dbReference type="NCBI Taxonomy" id="4460"/>
    <lineage>
        <taxon>Eukaryota</taxon>
        <taxon>Viridiplantae</taxon>
        <taxon>Streptophyta</taxon>
        <taxon>Embryophyta</taxon>
        <taxon>Tracheophyta</taxon>
        <taxon>Spermatophyta</taxon>
        <taxon>Magnoliopsida</taxon>
        <taxon>Liliopsida</taxon>
        <taxon>Araceae</taxon>
        <taxon>Aroideae</taxon>
        <taxon>Colocasieae</taxon>
        <taxon>Colocasia</taxon>
    </lineage>
</organism>
<comment type="caution">
    <text evidence="2">The sequence shown here is derived from an EMBL/GenBank/DDBJ whole genome shotgun (WGS) entry which is preliminary data.</text>
</comment>
<accession>A0A843TSB8</accession>
<evidence type="ECO:0000313" key="2">
    <source>
        <dbReference type="EMBL" id="MQL74031.1"/>
    </source>
</evidence>
<gene>
    <name evidence="2" type="ORF">Taro_006366</name>
</gene>
<keyword evidence="3" id="KW-1185">Reference proteome</keyword>
<feature type="compositionally biased region" description="Basic and acidic residues" evidence="1">
    <location>
        <begin position="88"/>
        <end position="108"/>
    </location>
</feature>
<feature type="region of interest" description="Disordered" evidence="1">
    <location>
        <begin position="88"/>
        <end position="121"/>
    </location>
</feature>
<reference evidence="2" key="1">
    <citation type="submission" date="2017-07" db="EMBL/GenBank/DDBJ databases">
        <title>Taro Niue Genome Assembly and Annotation.</title>
        <authorList>
            <person name="Atibalentja N."/>
            <person name="Keating K."/>
            <person name="Fields C.J."/>
        </authorList>
    </citation>
    <scope>NUCLEOTIDE SEQUENCE</scope>
    <source>
        <strain evidence="2">Niue_2</strain>
        <tissue evidence="2">Leaf</tissue>
    </source>
</reference>
<dbReference type="Proteomes" id="UP000652761">
    <property type="component" value="Unassembled WGS sequence"/>
</dbReference>
<evidence type="ECO:0000313" key="3">
    <source>
        <dbReference type="Proteomes" id="UP000652761"/>
    </source>
</evidence>
<evidence type="ECO:0000256" key="1">
    <source>
        <dbReference type="SAM" id="MobiDB-lite"/>
    </source>
</evidence>
<protein>
    <submittedName>
        <fullName evidence="2">Uncharacterized protein</fullName>
    </submittedName>
</protein>